<name>A0ABN3LBJ0_9ACTN</name>
<dbReference type="EMBL" id="BAAATA010000007">
    <property type="protein sequence ID" value="GAA2481318.1"/>
    <property type="molecule type" value="Genomic_DNA"/>
</dbReference>
<evidence type="ECO:0000256" key="1">
    <source>
        <dbReference type="ARBA" id="ARBA00022679"/>
    </source>
</evidence>
<protein>
    <submittedName>
        <fullName evidence="4">GNAT family N-acetyltransferase</fullName>
    </submittedName>
</protein>
<feature type="domain" description="N-acetyltransferase" evidence="3">
    <location>
        <begin position="1"/>
        <end position="125"/>
    </location>
</feature>
<gene>
    <name evidence="4" type="ORF">GCM10010406_17020</name>
</gene>
<evidence type="ECO:0000259" key="3">
    <source>
        <dbReference type="PROSITE" id="PS51186"/>
    </source>
</evidence>
<dbReference type="Proteomes" id="UP001501358">
    <property type="component" value="Unassembled WGS sequence"/>
</dbReference>
<comment type="caution">
    <text evidence="4">The sequence shown here is derived from an EMBL/GenBank/DDBJ whole genome shotgun (WGS) entry which is preliminary data.</text>
</comment>
<evidence type="ECO:0000313" key="5">
    <source>
        <dbReference type="Proteomes" id="UP001501358"/>
    </source>
</evidence>
<evidence type="ECO:0000313" key="4">
    <source>
        <dbReference type="EMBL" id="GAA2481318.1"/>
    </source>
</evidence>
<dbReference type="PANTHER" id="PTHR43877:SF2">
    <property type="entry name" value="AMINOALKYLPHOSPHONATE N-ACETYLTRANSFERASE-RELATED"/>
    <property type="match status" value="1"/>
</dbReference>
<dbReference type="PANTHER" id="PTHR43877">
    <property type="entry name" value="AMINOALKYLPHOSPHONATE N-ACETYLTRANSFERASE-RELATED-RELATED"/>
    <property type="match status" value="1"/>
</dbReference>
<dbReference type="SUPFAM" id="SSF55729">
    <property type="entry name" value="Acyl-CoA N-acyltransferases (Nat)"/>
    <property type="match status" value="2"/>
</dbReference>
<dbReference type="InterPro" id="IPR050832">
    <property type="entry name" value="Bact_Acetyltransf"/>
</dbReference>
<accession>A0ABN3LBJ0</accession>
<reference evidence="4 5" key="1">
    <citation type="journal article" date="2019" name="Int. J. Syst. Evol. Microbiol.">
        <title>The Global Catalogue of Microorganisms (GCM) 10K type strain sequencing project: providing services to taxonomists for standard genome sequencing and annotation.</title>
        <authorList>
            <consortium name="The Broad Institute Genomics Platform"/>
            <consortium name="The Broad Institute Genome Sequencing Center for Infectious Disease"/>
            <person name="Wu L."/>
            <person name="Ma J."/>
        </authorList>
    </citation>
    <scope>NUCLEOTIDE SEQUENCE [LARGE SCALE GENOMIC DNA]</scope>
    <source>
        <strain evidence="4 5">JCM 6307</strain>
    </source>
</reference>
<keyword evidence="2" id="KW-0012">Acyltransferase</keyword>
<evidence type="ECO:0000256" key="2">
    <source>
        <dbReference type="ARBA" id="ARBA00023315"/>
    </source>
</evidence>
<dbReference type="Gene3D" id="3.40.630.30">
    <property type="match status" value="2"/>
</dbReference>
<keyword evidence="1" id="KW-0808">Transferase</keyword>
<dbReference type="InterPro" id="IPR000182">
    <property type="entry name" value="GNAT_dom"/>
</dbReference>
<sequence length="279" mass="29474">MTTTLRPSGPEERLPGGGRSRRFEIMVNGRPAGAVAVSAEPRAGGLTGLLSGLHVDAPDRRRGRGTVAVLAAEEVLRDWGCVRVEVSVPGGADAALGTAAALGYTEGARNMIKALPAEPPALPRGSRARPLGAAEYPAWSAHARAGYADSLVGAGVPRAEAEAKAVRDHAVLLPDGPDTADTALLLLSHDGTDVGHLWVRLRNAALPHEPAWVYDVEVAEEHRGRGHGRTLMLLAERVCAEAGERELKLNVFATNTPAVRLYESLGYAVTAHHFSKRLL</sequence>
<dbReference type="RefSeq" id="WP_344382504.1">
    <property type="nucleotide sequence ID" value="NZ_BAAATA010000007.1"/>
</dbReference>
<organism evidence="4 5">
    <name type="scientific">Streptomyces thermolineatus</name>
    <dbReference type="NCBI Taxonomy" id="44033"/>
    <lineage>
        <taxon>Bacteria</taxon>
        <taxon>Bacillati</taxon>
        <taxon>Actinomycetota</taxon>
        <taxon>Actinomycetes</taxon>
        <taxon>Kitasatosporales</taxon>
        <taxon>Streptomycetaceae</taxon>
        <taxon>Streptomyces</taxon>
    </lineage>
</organism>
<proteinExistence type="predicted"/>
<dbReference type="CDD" id="cd04301">
    <property type="entry name" value="NAT_SF"/>
    <property type="match status" value="1"/>
</dbReference>
<keyword evidence="5" id="KW-1185">Reference proteome</keyword>
<dbReference type="InterPro" id="IPR016181">
    <property type="entry name" value="Acyl_CoA_acyltransferase"/>
</dbReference>
<dbReference type="PROSITE" id="PS51186">
    <property type="entry name" value="GNAT"/>
    <property type="match status" value="2"/>
</dbReference>
<feature type="domain" description="N-acetyltransferase" evidence="3">
    <location>
        <begin position="134"/>
        <end position="279"/>
    </location>
</feature>
<dbReference type="Pfam" id="PF00583">
    <property type="entry name" value="Acetyltransf_1"/>
    <property type="match status" value="2"/>
</dbReference>